<keyword evidence="6" id="KW-0548">Nucleotidyltransferase</keyword>
<keyword evidence="4" id="KW-0804">Transcription</keyword>
<dbReference type="GO" id="GO:0003677">
    <property type="term" value="F:DNA binding"/>
    <property type="evidence" value="ECO:0007669"/>
    <property type="project" value="UniProtKB-KW"/>
</dbReference>
<dbReference type="CDD" id="cd08422">
    <property type="entry name" value="PBP2_CrgA_like"/>
    <property type="match status" value="1"/>
</dbReference>
<dbReference type="InterPro" id="IPR000847">
    <property type="entry name" value="LysR_HTH_N"/>
</dbReference>
<dbReference type="Gene3D" id="3.40.190.290">
    <property type="match status" value="1"/>
</dbReference>
<evidence type="ECO:0000256" key="3">
    <source>
        <dbReference type="ARBA" id="ARBA00023125"/>
    </source>
</evidence>
<protein>
    <submittedName>
        <fullName evidence="6">DNA polymerase III subunit beta protein</fullName>
        <ecNumber evidence="6">2.7.7.7</ecNumber>
    </submittedName>
</protein>
<sequence length="303" mass="32880">MADELIQMRVFVHVVEAGSLSAAARELGLSPAVVSRRLAALEQRLGVRLINRTTRSLALTDEGAAFHARCLRILADIDDAETQAAVGARAASGELRVTSTVAFARRLSPLLYEFQRLHEGVRVRLHASDAVVNIVDGGFDLAVRFGTLADSSLIARELAPNRRVICASPDYLDRRGRPADPQELVHHDCVLMGEPALAVWQFADGTSVRVNGAFASNDGEIAHLWAVQGAGLVLKSIWDVQADLAAGRLEVVLDAHPLACAHIHAMYPHRRFVAPKVRLCVDFLRERLADQAVEMVGLKAISA</sequence>
<dbReference type="PANTHER" id="PTHR30537:SF5">
    <property type="entry name" value="HTH-TYPE TRANSCRIPTIONAL ACTIVATOR TTDR-RELATED"/>
    <property type="match status" value="1"/>
</dbReference>
<dbReference type="InterPro" id="IPR036390">
    <property type="entry name" value="WH_DNA-bd_sf"/>
</dbReference>
<dbReference type="Proteomes" id="UP000006242">
    <property type="component" value="Unassembled WGS sequence"/>
</dbReference>
<dbReference type="Pfam" id="PF00126">
    <property type="entry name" value="HTH_1"/>
    <property type="match status" value="1"/>
</dbReference>
<name>F7Q3N7_9GAMM</name>
<dbReference type="SUPFAM" id="SSF53850">
    <property type="entry name" value="Periplasmic binding protein-like II"/>
    <property type="match status" value="1"/>
</dbReference>
<dbReference type="EC" id="2.7.7.7" evidence="6"/>
<dbReference type="InterPro" id="IPR036388">
    <property type="entry name" value="WH-like_DNA-bd_sf"/>
</dbReference>
<evidence type="ECO:0000313" key="7">
    <source>
        <dbReference type="Proteomes" id="UP000006242"/>
    </source>
</evidence>
<comment type="caution">
    <text evidence="6">The sequence shown here is derived from an EMBL/GenBank/DDBJ whole genome shotgun (WGS) entry which is preliminary data.</text>
</comment>
<dbReference type="PANTHER" id="PTHR30537">
    <property type="entry name" value="HTH-TYPE TRANSCRIPTIONAL REGULATOR"/>
    <property type="match status" value="1"/>
</dbReference>
<evidence type="ECO:0000256" key="2">
    <source>
        <dbReference type="ARBA" id="ARBA00023015"/>
    </source>
</evidence>
<dbReference type="SUPFAM" id="SSF46785">
    <property type="entry name" value="Winged helix' DNA-binding domain"/>
    <property type="match status" value="1"/>
</dbReference>
<feature type="domain" description="HTH lysR-type" evidence="5">
    <location>
        <begin position="3"/>
        <end position="60"/>
    </location>
</feature>
<dbReference type="Pfam" id="PF03466">
    <property type="entry name" value="LysR_substrate"/>
    <property type="match status" value="1"/>
</dbReference>
<dbReference type="FunFam" id="1.10.10.10:FF:000001">
    <property type="entry name" value="LysR family transcriptional regulator"/>
    <property type="match status" value="1"/>
</dbReference>
<accession>F7Q3N7</accession>
<reference evidence="6 7" key="1">
    <citation type="journal article" date="2011" name="J. Bacteriol.">
        <title>Genome sequence of Salinisphaera shabanensis, a gammaproteobacterium from the harsh, variable environment of the brine-seawater interface of the Shaban Deep in the Red Sea.</title>
        <authorList>
            <person name="Antunes A."/>
            <person name="Alam I."/>
            <person name="Bajic V.B."/>
            <person name="Stingl U."/>
        </authorList>
    </citation>
    <scope>NUCLEOTIDE SEQUENCE [LARGE SCALE GENOMIC DNA]</scope>
    <source>
        <strain evidence="6 7">E1L3A</strain>
    </source>
</reference>
<dbReference type="Gene3D" id="1.10.10.10">
    <property type="entry name" value="Winged helix-like DNA-binding domain superfamily/Winged helix DNA-binding domain"/>
    <property type="match status" value="1"/>
</dbReference>
<dbReference type="InterPro" id="IPR005119">
    <property type="entry name" value="LysR_subst-bd"/>
</dbReference>
<keyword evidence="3" id="KW-0238">DNA-binding</keyword>
<evidence type="ECO:0000256" key="4">
    <source>
        <dbReference type="ARBA" id="ARBA00023163"/>
    </source>
</evidence>
<dbReference type="STRING" id="1033802.SSPSH_002702"/>
<comment type="similarity">
    <text evidence="1">Belongs to the LysR transcriptional regulatory family.</text>
</comment>
<dbReference type="EMBL" id="AFNV02000019">
    <property type="protein sequence ID" value="ERJ18421.1"/>
    <property type="molecule type" value="Genomic_DNA"/>
</dbReference>
<keyword evidence="7" id="KW-1185">Reference proteome</keyword>
<dbReference type="eggNOG" id="COG0583">
    <property type="taxonomic scope" value="Bacteria"/>
</dbReference>
<keyword evidence="2" id="KW-0805">Transcription regulation</keyword>
<dbReference type="InterPro" id="IPR058163">
    <property type="entry name" value="LysR-type_TF_proteobact-type"/>
</dbReference>
<evidence type="ECO:0000259" key="5">
    <source>
        <dbReference type="PROSITE" id="PS50931"/>
    </source>
</evidence>
<dbReference type="GO" id="GO:0003887">
    <property type="term" value="F:DNA-directed DNA polymerase activity"/>
    <property type="evidence" value="ECO:0007669"/>
    <property type="project" value="UniProtKB-EC"/>
</dbReference>
<proteinExistence type="inferred from homology"/>
<dbReference type="RefSeq" id="WP_006912118.1">
    <property type="nucleotide sequence ID" value="NZ_AFNV02000019.1"/>
</dbReference>
<organism evidence="6 7">
    <name type="scientific">Salinisphaera shabanensis E1L3A</name>
    <dbReference type="NCBI Taxonomy" id="1033802"/>
    <lineage>
        <taxon>Bacteria</taxon>
        <taxon>Pseudomonadati</taxon>
        <taxon>Pseudomonadota</taxon>
        <taxon>Gammaproteobacteria</taxon>
        <taxon>Salinisphaerales</taxon>
        <taxon>Salinisphaeraceae</taxon>
        <taxon>Salinisphaera</taxon>
    </lineage>
</organism>
<evidence type="ECO:0000256" key="1">
    <source>
        <dbReference type="ARBA" id="ARBA00009437"/>
    </source>
</evidence>
<dbReference type="AlphaFoldDB" id="F7Q3N7"/>
<keyword evidence="6" id="KW-0808">Transferase</keyword>
<reference evidence="6 7" key="2">
    <citation type="journal article" date="2013" name="PLoS ONE">
        <title>INDIGO - INtegrated Data Warehouse of MIcrobial GenOmes with Examples from the Red Sea Extremophiles.</title>
        <authorList>
            <person name="Alam I."/>
            <person name="Antunes A."/>
            <person name="Kamau A.A."/>
            <person name="Ba Alawi W."/>
            <person name="Kalkatawi M."/>
            <person name="Stingl U."/>
            <person name="Bajic V.B."/>
        </authorList>
    </citation>
    <scope>NUCLEOTIDE SEQUENCE [LARGE SCALE GENOMIC DNA]</scope>
    <source>
        <strain evidence="6 7">E1L3A</strain>
    </source>
</reference>
<gene>
    <name evidence="6" type="ORF">SSPSH_002702</name>
</gene>
<evidence type="ECO:0000313" key="6">
    <source>
        <dbReference type="EMBL" id="ERJ18421.1"/>
    </source>
</evidence>
<dbReference type="PROSITE" id="PS50931">
    <property type="entry name" value="HTH_LYSR"/>
    <property type="match status" value="1"/>
</dbReference>
<dbReference type="GO" id="GO:0003700">
    <property type="term" value="F:DNA-binding transcription factor activity"/>
    <property type="evidence" value="ECO:0007669"/>
    <property type="project" value="InterPro"/>
</dbReference>